<accession>A0AAN6ETQ9</accession>
<reference evidence="3" key="1">
    <citation type="submission" date="2023-01" db="EMBL/GenBank/DDBJ databases">
        <title>Exophiala dermititidis isolated from Cystic Fibrosis Patient.</title>
        <authorList>
            <person name="Kurbessoian T."/>
            <person name="Crocker A."/>
            <person name="Murante D."/>
            <person name="Hogan D.A."/>
            <person name="Stajich J.E."/>
        </authorList>
    </citation>
    <scope>NUCLEOTIDE SEQUENCE</scope>
    <source>
        <strain evidence="3">Ex8</strain>
    </source>
</reference>
<dbReference type="Pfam" id="PF00551">
    <property type="entry name" value="Formyl_trans_N"/>
    <property type="match status" value="1"/>
</dbReference>
<dbReference type="InterPro" id="IPR002376">
    <property type="entry name" value="Formyl_transf_N"/>
</dbReference>
<keyword evidence="3" id="KW-0808">Transferase</keyword>
<dbReference type="Proteomes" id="UP001161757">
    <property type="component" value="Unassembled WGS sequence"/>
</dbReference>
<dbReference type="EMBL" id="JAJGCB010000010">
    <property type="protein sequence ID" value="KAJ8990594.1"/>
    <property type="molecule type" value="Genomic_DNA"/>
</dbReference>
<dbReference type="CDD" id="cd08646">
    <property type="entry name" value="FMT_core_Met-tRNA-FMT_N"/>
    <property type="match status" value="1"/>
</dbReference>
<protein>
    <recommendedName>
        <fullName evidence="1">methionyl-tRNA formyltransferase</fullName>
        <ecNumber evidence="1">2.1.2.9</ecNumber>
    </recommendedName>
</protein>
<dbReference type="InterPro" id="IPR041711">
    <property type="entry name" value="Met-tRNA-FMT_N"/>
</dbReference>
<dbReference type="Gene3D" id="3.40.50.12230">
    <property type="match status" value="1"/>
</dbReference>
<evidence type="ECO:0000256" key="1">
    <source>
        <dbReference type="ARBA" id="ARBA00012261"/>
    </source>
</evidence>
<dbReference type="AlphaFoldDB" id="A0AAN6ETQ9"/>
<gene>
    <name evidence="3" type="primary">FMT1</name>
    <name evidence="3" type="ORF">HRR80_005371</name>
</gene>
<dbReference type="GO" id="GO:0004479">
    <property type="term" value="F:methionyl-tRNA formyltransferase activity"/>
    <property type="evidence" value="ECO:0007669"/>
    <property type="project" value="UniProtKB-EC"/>
</dbReference>
<proteinExistence type="predicted"/>
<sequence>MRPPSTLVSVCLRAGRSRRPRTFPGGPFNYCYHSQRYFSSDKKDPGEPLRILFCGSDAFSTASLKALYDYSQSPESNILSIDVVTKTDKRTGRGLKLLKPPFIKPVSLELGLPVHQIDTFRGWNPPEYRTSNVSSINLVIAVSFGLLIPPRILNNAKYSGLNVHPSMLPDLRGAAPIQWTIIHGRTTTGITLQTLHPKKFDEGIILDQTPAPGLPIPNPDTINVAELTSLLAPLGARMLVNAIRNRLYIPPYNPVQKPQGSNPNQVPYAPKIRPQMCAIDFRALTATEILRRGRAIRPLYAFAKHTAPQERVSRINFGTDMRAFTDEDVPEVLRAEVDSIPVGLPYAITELHETVDQSTKPLLVNTIPPGEGPDRRLVFPTITVSSLKKSYGAAAASRAGFFSQPVIVGNQKLHRFSQPLFVPESS</sequence>
<dbReference type="SUPFAM" id="SSF53328">
    <property type="entry name" value="Formyltransferase"/>
    <property type="match status" value="1"/>
</dbReference>
<dbReference type="GO" id="GO:0005739">
    <property type="term" value="C:mitochondrion"/>
    <property type="evidence" value="ECO:0007669"/>
    <property type="project" value="TreeGrafter"/>
</dbReference>
<evidence type="ECO:0000259" key="2">
    <source>
        <dbReference type="Pfam" id="PF00551"/>
    </source>
</evidence>
<dbReference type="EC" id="2.1.2.9" evidence="1"/>
<dbReference type="PANTHER" id="PTHR11138">
    <property type="entry name" value="METHIONYL-TRNA FORMYLTRANSFERASE"/>
    <property type="match status" value="1"/>
</dbReference>
<evidence type="ECO:0000313" key="3">
    <source>
        <dbReference type="EMBL" id="KAJ8990594.1"/>
    </source>
</evidence>
<comment type="caution">
    <text evidence="3">The sequence shown here is derived from an EMBL/GenBank/DDBJ whole genome shotgun (WGS) entry which is preliminary data.</text>
</comment>
<dbReference type="InterPro" id="IPR036477">
    <property type="entry name" value="Formyl_transf_N_sf"/>
</dbReference>
<name>A0AAN6ETQ9_EXODE</name>
<evidence type="ECO:0000313" key="4">
    <source>
        <dbReference type="Proteomes" id="UP001161757"/>
    </source>
</evidence>
<dbReference type="PANTHER" id="PTHR11138:SF5">
    <property type="entry name" value="METHIONYL-TRNA FORMYLTRANSFERASE, MITOCHONDRIAL"/>
    <property type="match status" value="1"/>
</dbReference>
<organism evidence="3 4">
    <name type="scientific">Exophiala dermatitidis</name>
    <name type="common">Black yeast-like fungus</name>
    <name type="synonym">Wangiella dermatitidis</name>
    <dbReference type="NCBI Taxonomy" id="5970"/>
    <lineage>
        <taxon>Eukaryota</taxon>
        <taxon>Fungi</taxon>
        <taxon>Dikarya</taxon>
        <taxon>Ascomycota</taxon>
        <taxon>Pezizomycotina</taxon>
        <taxon>Eurotiomycetes</taxon>
        <taxon>Chaetothyriomycetidae</taxon>
        <taxon>Chaetothyriales</taxon>
        <taxon>Herpotrichiellaceae</taxon>
        <taxon>Exophiala</taxon>
    </lineage>
</organism>
<feature type="domain" description="Formyl transferase N-terminal" evidence="2">
    <location>
        <begin position="50"/>
        <end position="211"/>
    </location>
</feature>